<evidence type="ECO:0000313" key="4">
    <source>
        <dbReference type="Proteomes" id="UP000179129"/>
    </source>
</evidence>
<dbReference type="Gene3D" id="3.30.360.10">
    <property type="entry name" value="Dihydrodipicolinate Reductase, domain 2"/>
    <property type="match status" value="1"/>
</dbReference>
<proteinExistence type="predicted"/>
<evidence type="ECO:0000259" key="1">
    <source>
        <dbReference type="Pfam" id="PF01408"/>
    </source>
</evidence>
<protein>
    <recommendedName>
        <fullName evidence="5">Dehydrogenase</fullName>
    </recommendedName>
</protein>
<organism evidence="3 4">
    <name type="scientific">Candidatus Glassbacteria bacterium RIFCSPLOWO2_12_FULL_58_11</name>
    <dbReference type="NCBI Taxonomy" id="1817867"/>
    <lineage>
        <taxon>Bacteria</taxon>
        <taxon>Candidatus Glassiibacteriota</taxon>
    </lineage>
</organism>
<dbReference type="Pfam" id="PF19051">
    <property type="entry name" value="GFO_IDH_MocA_C2"/>
    <property type="match status" value="1"/>
</dbReference>
<dbReference type="GO" id="GO:0000166">
    <property type="term" value="F:nucleotide binding"/>
    <property type="evidence" value="ECO:0007669"/>
    <property type="project" value="InterPro"/>
</dbReference>
<evidence type="ECO:0000313" key="3">
    <source>
        <dbReference type="EMBL" id="OGG06554.1"/>
    </source>
</evidence>
<dbReference type="Gene3D" id="3.40.50.720">
    <property type="entry name" value="NAD(P)-binding Rossmann-like Domain"/>
    <property type="match status" value="1"/>
</dbReference>
<feature type="domain" description="Gfo/Idh/MocA-like oxidoreductase bacterial type C-terminal" evidence="2">
    <location>
        <begin position="184"/>
        <end position="249"/>
    </location>
</feature>
<name>A0A1F5Z2L6_9BACT</name>
<dbReference type="PANTHER" id="PTHR43818:SF5">
    <property type="entry name" value="OXIDOREDUCTASE FAMILY PROTEIN"/>
    <property type="match status" value="1"/>
</dbReference>
<reference evidence="3 4" key="1">
    <citation type="journal article" date="2016" name="Nat. Commun.">
        <title>Thousands of microbial genomes shed light on interconnected biogeochemical processes in an aquifer system.</title>
        <authorList>
            <person name="Anantharaman K."/>
            <person name="Brown C.T."/>
            <person name="Hug L.A."/>
            <person name="Sharon I."/>
            <person name="Castelle C.J."/>
            <person name="Probst A.J."/>
            <person name="Thomas B.C."/>
            <person name="Singh A."/>
            <person name="Wilkins M.J."/>
            <person name="Karaoz U."/>
            <person name="Brodie E.L."/>
            <person name="Williams K.H."/>
            <person name="Hubbard S.S."/>
            <person name="Banfield J.F."/>
        </authorList>
    </citation>
    <scope>NUCLEOTIDE SEQUENCE [LARGE SCALE GENOMIC DNA]</scope>
</reference>
<sequence>MALAGSAAGRAFARNDEITLAVVGINGQGSSHLTCFSAVPGVRIKTICEMDERLYGGAEKLARSLGVEKVQFEPDIRRVLEDKDIDAISVATPEQWHSLMVIWACQAGKDVYVEKPVSHNIREGRKAVEAARKYGRIVAAGTQQRSFPHVQEAVRLLRSGVIGEVYMAKGLCFKPRESIGRKPDAPVPQGVHYDLWLGPAPQRPFSENRFHYNWHWFWDYGCGDIGNQGVHEMDTARWGLGKNTHPRKIHSVGGYFAFKSDQETPNTQLATYEWEDGKILQFEVRGLYTNDESRLMIGNLFYGSEGWMHLDIEEKAK</sequence>
<dbReference type="STRING" id="1817867.A3F83_13125"/>
<feature type="domain" description="Gfo/Idh/MocA-like oxidoreductase N-terminal" evidence="1">
    <location>
        <begin position="19"/>
        <end position="141"/>
    </location>
</feature>
<dbReference type="PANTHER" id="PTHR43818">
    <property type="entry name" value="BCDNA.GH03377"/>
    <property type="match status" value="1"/>
</dbReference>
<gene>
    <name evidence="3" type="ORF">A3F83_13125</name>
</gene>
<dbReference type="InterPro" id="IPR000683">
    <property type="entry name" value="Gfo/Idh/MocA-like_OxRdtase_N"/>
</dbReference>
<evidence type="ECO:0000259" key="2">
    <source>
        <dbReference type="Pfam" id="PF19051"/>
    </source>
</evidence>
<dbReference type="SUPFAM" id="SSF55347">
    <property type="entry name" value="Glyceraldehyde-3-phosphate dehydrogenase-like, C-terminal domain"/>
    <property type="match status" value="1"/>
</dbReference>
<accession>A0A1F5Z2L6</accession>
<dbReference type="Proteomes" id="UP000179129">
    <property type="component" value="Unassembled WGS sequence"/>
</dbReference>
<dbReference type="EMBL" id="MFIX01000025">
    <property type="protein sequence ID" value="OGG06554.1"/>
    <property type="molecule type" value="Genomic_DNA"/>
</dbReference>
<dbReference type="InterPro" id="IPR050463">
    <property type="entry name" value="Gfo/Idh/MocA_oxidrdct_glycsds"/>
</dbReference>
<dbReference type="InterPro" id="IPR043906">
    <property type="entry name" value="Gfo/Idh/MocA_OxRdtase_bact_C"/>
</dbReference>
<dbReference type="SUPFAM" id="SSF51735">
    <property type="entry name" value="NAD(P)-binding Rossmann-fold domains"/>
    <property type="match status" value="1"/>
</dbReference>
<dbReference type="InterPro" id="IPR036291">
    <property type="entry name" value="NAD(P)-bd_dom_sf"/>
</dbReference>
<comment type="caution">
    <text evidence="3">The sequence shown here is derived from an EMBL/GenBank/DDBJ whole genome shotgun (WGS) entry which is preliminary data.</text>
</comment>
<evidence type="ECO:0008006" key="5">
    <source>
        <dbReference type="Google" id="ProtNLM"/>
    </source>
</evidence>
<dbReference type="AlphaFoldDB" id="A0A1F5Z2L6"/>
<dbReference type="Pfam" id="PF01408">
    <property type="entry name" value="GFO_IDH_MocA"/>
    <property type="match status" value="1"/>
</dbReference>